<feature type="compositionally biased region" description="Polar residues" evidence="1">
    <location>
        <begin position="180"/>
        <end position="205"/>
    </location>
</feature>
<organism evidence="2 3">
    <name type="scientific">Elysia marginata</name>
    <dbReference type="NCBI Taxonomy" id="1093978"/>
    <lineage>
        <taxon>Eukaryota</taxon>
        <taxon>Metazoa</taxon>
        <taxon>Spiralia</taxon>
        <taxon>Lophotrochozoa</taxon>
        <taxon>Mollusca</taxon>
        <taxon>Gastropoda</taxon>
        <taxon>Heterobranchia</taxon>
        <taxon>Euthyneura</taxon>
        <taxon>Panpulmonata</taxon>
        <taxon>Sacoglossa</taxon>
        <taxon>Placobranchoidea</taxon>
        <taxon>Plakobranchidae</taxon>
        <taxon>Elysia</taxon>
    </lineage>
</organism>
<comment type="caution">
    <text evidence="2">The sequence shown here is derived from an EMBL/GenBank/DDBJ whole genome shotgun (WGS) entry which is preliminary data.</text>
</comment>
<accession>A0AAV4JQY1</accession>
<dbReference type="GO" id="GO:0031340">
    <property type="term" value="P:positive regulation of vesicle fusion"/>
    <property type="evidence" value="ECO:0007669"/>
    <property type="project" value="TreeGrafter"/>
</dbReference>
<dbReference type="GO" id="GO:0090314">
    <property type="term" value="P:positive regulation of protein targeting to membrane"/>
    <property type="evidence" value="ECO:0007669"/>
    <property type="project" value="TreeGrafter"/>
</dbReference>
<dbReference type="GO" id="GO:0072659">
    <property type="term" value="P:protein localization to plasma membrane"/>
    <property type="evidence" value="ECO:0007669"/>
    <property type="project" value="TreeGrafter"/>
</dbReference>
<dbReference type="PANTHER" id="PTHR37412:SF2">
    <property type="entry name" value="C2 DOMAIN-CONTAINING PROTEIN 5"/>
    <property type="match status" value="1"/>
</dbReference>
<feature type="region of interest" description="Disordered" evidence="1">
    <location>
        <begin position="176"/>
        <end position="207"/>
    </location>
</feature>
<dbReference type="GO" id="GO:0005886">
    <property type="term" value="C:plasma membrane"/>
    <property type="evidence" value="ECO:0007669"/>
    <property type="project" value="TreeGrafter"/>
</dbReference>
<dbReference type="GO" id="GO:0065002">
    <property type="term" value="P:intracellular protein transmembrane transport"/>
    <property type="evidence" value="ECO:0007669"/>
    <property type="project" value="TreeGrafter"/>
</dbReference>
<dbReference type="GO" id="GO:0010828">
    <property type="term" value="P:positive regulation of D-glucose transmembrane transport"/>
    <property type="evidence" value="ECO:0007669"/>
    <property type="project" value="TreeGrafter"/>
</dbReference>
<dbReference type="InterPro" id="IPR038983">
    <property type="entry name" value="C2CD5"/>
</dbReference>
<evidence type="ECO:0000313" key="2">
    <source>
        <dbReference type="EMBL" id="GFS24700.1"/>
    </source>
</evidence>
<keyword evidence="3" id="KW-1185">Reference proteome</keyword>
<feature type="region of interest" description="Disordered" evidence="1">
    <location>
        <begin position="35"/>
        <end position="58"/>
    </location>
</feature>
<evidence type="ECO:0000313" key="3">
    <source>
        <dbReference type="Proteomes" id="UP000762676"/>
    </source>
</evidence>
<dbReference type="GO" id="GO:0005544">
    <property type="term" value="F:calcium-dependent phospholipid binding"/>
    <property type="evidence" value="ECO:0007669"/>
    <property type="project" value="InterPro"/>
</dbReference>
<dbReference type="GO" id="GO:0005509">
    <property type="term" value="F:calcium ion binding"/>
    <property type="evidence" value="ECO:0007669"/>
    <property type="project" value="TreeGrafter"/>
</dbReference>
<dbReference type="AlphaFoldDB" id="A0AAV4JQY1"/>
<dbReference type="Proteomes" id="UP000762676">
    <property type="component" value="Unassembled WGS sequence"/>
</dbReference>
<dbReference type="PANTHER" id="PTHR37412">
    <property type="entry name" value="C2 DOMAIN-CONTAINING PROTEIN 5"/>
    <property type="match status" value="1"/>
</dbReference>
<protein>
    <submittedName>
        <fullName evidence="2">Uncharacterized protein</fullName>
    </submittedName>
</protein>
<proteinExistence type="predicted"/>
<evidence type="ECO:0000256" key="1">
    <source>
        <dbReference type="SAM" id="MobiDB-lite"/>
    </source>
</evidence>
<name>A0AAV4JQY1_9GAST</name>
<reference evidence="2 3" key="1">
    <citation type="journal article" date="2021" name="Elife">
        <title>Chloroplast acquisition without the gene transfer in kleptoplastic sea slugs, Plakobranchus ocellatus.</title>
        <authorList>
            <person name="Maeda T."/>
            <person name="Takahashi S."/>
            <person name="Yoshida T."/>
            <person name="Shimamura S."/>
            <person name="Takaki Y."/>
            <person name="Nagai Y."/>
            <person name="Toyoda A."/>
            <person name="Suzuki Y."/>
            <person name="Arimoto A."/>
            <person name="Ishii H."/>
            <person name="Satoh N."/>
            <person name="Nishiyama T."/>
            <person name="Hasebe M."/>
            <person name="Maruyama T."/>
            <person name="Minagawa J."/>
            <person name="Obokata J."/>
            <person name="Shigenobu S."/>
        </authorList>
    </citation>
    <scope>NUCLEOTIDE SEQUENCE [LARGE SCALE GENOMIC DNA]</scope>
</reference>
<dbReference type="EMBL" id="BMAT01007037">
    <property type="protein sequence ID" value="GFS24700.1"/>
    <property type="molecule type" value="Genomic_DNA"/>
</dbReference>
<sequence length="255" mass="27496">MSDSPLSFVLPSPCRPMVEDIAVLPTFALKSPRIMERQNDLSPHSRPVSDDESEDEDNVDGNFILEKTKDKNTFVLVIDDVKDDSVSLMLHDIIPPEGFDICNTQTLPGVSADKITANLQVMVTGCCLGLYETLGEPGPVIKTAVRTSVAKSLESQQSSACLSTTNQTEEMIFPLDGVGDQTSNVGTESSQPNHQSRQGSVSGHSSKAIKRQSRIFVRPKGQCLINVSGDVVVVCYDEDDRDPQATDAAVIVSAA</sequence>
<gene>
    <name evidence="2" type="ORF">ElyMa_003422300</name>
</gene>